<dbReference type="Proteomes" id="UP001500929">
    <property type="component" value="Unassembled WGS sequence"/>
</dbReference>
<proteinExistence type="predicted"/>
<keyword evidence="3" id="KW-0786">Thiamine pyrophosphate</keyword>
<dbReference type="CDD" id="cd07036">
    <property type="entry name" value="TPP_PYR_E1-PDHc-beta_like"/>
    <property type="match status" value="1"/>
</dbReference>
<keyword evidence="6" id="KW-1185">Reference proteome</keyword>
<evidence type="ECO:0000313" key="5">
    <source>
        <dbReference type="EMBL" id="GAA2228847.1"/>
    </source>
</evidence>
<dbReference type="SMART" id="SM00861">
    <property type="entry name" value="Transket_pyr"/>
    <property type="match status" value="1"/>
</dbReference>
<feature type="domain" description="Transketolase-like pyrimidine-binding" evidence="4">
    <location>
        <begin position="4"/>
        <end position="179"/>
    </location>
</feature>
<dbReference type="Pfam" id="PF02779">
    <property type="entry name" value="Transket_pyr"/>
    <property type="match status" value="1"/>
</dbReference>
<comment type="cofactor">
    <cofactor evidence="1">
        <name>thiamine diphosphate</name>
        <dbReference type="ChEBI" id="CHEBI:58937"/>
    </cofactor>
</comment>
<dbReference type="InterPro" id="IPR009014">
    <property type="entry name" value="Transketo_C/PFOR_II"/>
</dbReference>
<comment type="caution">
    <text evidence="5">The sequence shown here is derived from an EMBL/GenBank/DDBJ whole genome shotgun (WGS) entry which is preliminary data.</text>
</comment>
<dbReference type="InterPro" id="IPR005475">
    <property type="entry name" value="Transketolase-like_Pyr-bd"/>
</dbReference>
<reference evidence="6" key="1">
    <citation type="journal article" date="2019" name="Int. J. Syst. Evol. Microbiol.">
        <title>The Global Catalogue of Microorganisms (GCM) 10K type strain sequencing project: providing services to taxonomists for standard genome sequencing and annotation.</title>
        <authorList>
            <consortium name="The Broad Institute Genomics Platform"/>
            <consortium name="The Broad Institute Genome Sequencing Center for Infectious Disease"/>
            <person name="Wu L."/>
            <person name="Ma J."/>
        </authorList>
    </citation>
    <scope>NUCLEOTIDE SEQUENCE [LARGE SCALE GENOMIC DNA]</scope>
    <source>
        <strain evidence="6">JCM 16117</strain>
    </source>
</reference>
<gene>
    <name evidence="5" type="ORF">GCM10009851_11670</name>
</gene>
<dbReference type="InterPro" id="IPR033248">
    <property type="entry name" value="Transketolase_C"/>
</dbReference>
<dbReference type="SUPFAM" id="SSF52922">
    <property type="entry name" value="TK C-terminal domain-like"/>
    <property type="match status" value="1"/>
</dbReference>
<evidence type="ECO:0000256" key="1">
    <source>
        <dbReference type="ARBA" id="ARBA00001964"/>
    </source>
</evidence>
<dbReference type="SUPFAM" id="SSF52518">
    <property type="entry name" value="Thiamin diphosphate-binding fold (THDP-binding)"/>
    <property type="match status" value="1"/>
</dbReference>
<sequence length="327" mass="34896">MTTMTILEAVRSALAHEMRRDETVMVLGEDVGRLGGVFRATAGLIDEFGGDRVVDMPIAEGAIVGAALGLALSGLRPVAELQFLGFGAQAFHQITQQVARYRYRSQGRFAPALTIRAPFGGGVRTPEMHSDALEALYAHTPGLKVVAPATPGDAKGLLLAAIRDDDPVMVLEPLKGYRLVKGEVPDGEHLVDLGHIRLARQGTHVTLVAWSSAVQLCERAARELEAEGISAAVVDLRSIVPLDVEGLVEAVVATGRCVVVHEAPLTSGFGAEVVSTVQEEAFYDLEAPIVRVTAPDTPYPVPGVEEFFLPDVDRVKRAVRRTVGVAE</sequence>
<dbReference type="RefSeq" id="WP_259478674.1">
    <property type="nucleotide sequence ID" value="NZ_BAAAQY010000003.1"/>
</dbReference>
<dbReference type="Gene3D" id="3.40.50.970">
    <property type="match status" value="1"/>
</dbReference>
<evidence type="ECO:0000313" key="6">
    <source>
        <dbReference type="Proteomes" id="UP001500929"/>
    </source>
</evidence>
<evidence type="ECO:0000259" key="4">
    <source>
        <dbReference type="SMART" id="SM00861"/>
    </source>
</evidence>
<organism evidence="5 6">
    <name type="scientific">Herbiconiux moechotypicola</name>
    <dbReference type="NCBI Taxonomy" id="637393"/>
    <lineage>
        <taxon>Bacteria</taxon>
        <taxon>Bacillati</taxon>
        <taxon>Actinomycetota</taxon>
        <taxon>Actinomycetes</taxon>
        <taxon>Micrococcales</taxon>
        <taxon>Microbacteriaceae</taxon>
        <taxon>Herbiconiux</taxon>
    </lineage>
</organism>
<accession>A0ABP5Q8Q6</accession>
<dbReference type="PANTHER" id="PTHR43257">
    <property type="entry name" value="PYRUVATE DEHYDROGENASE E1 COMPONENT BETA SUBUNIT"/>
    <property type="match status" value="1"/>
</dbReference>
<keyword evidence="2" id="KW-0560">Oxidoreductase</keyword>
<protein>
    <submittedName>
        <fullName evidence="5">Alpha-ketoacid dehydrogenase subunit beta</fullName>
    </submittedName>
</protein>
<dbReference type="EMBL" id="BAAAQY010000003">
    <property type="protein sequence ID" value="GAA2228847.1"/>
    <property type="molecule type" value="Genomic_DNA"/>
</dbReference>
<dbReference type="Pfam" id="PF02780">
    <property type="entry name" value="Transketolase_C"/>
    <property type="match status" value="1"/>
</dbReference>
<dbReference type="Gene3D" id="3.40.50.920">
    <property type="match status" value="1"/>
</dbReference>
<dbReference type="InterPro" id="IPR029061">
    <property type="entry name" value="THDP-binding"/>
</dbReference>
<name>A0ABP5Q8Q6_9MICO</name>
<dbReference type="PANTHER" id="PTHR43257:SF2">
    <property type="entry name" value="PYRUVATE DEHYDROGENASE E1 COMPONENT SUBUNIT BETA"/>
    <property type="match status" value="1"/>
</dbReference>
<evidence type="ECO:0000256" key="3">
    <source>
        <dbReference type="ARBA" id="ARBA00023052"/>
    </source>
</evidence>
<evidence type="ECO:0000256" key="2">
    <source>
        <dbReference type="ARBA" id="ARBA00023002"/>
    </source>
</evidence>